<feature type="region of interest" description="Disordered" evidence="1">
    <location>
        <begin position="80"/>
        <end position="107"/>
    </location>
</feature>
<dbReference type="RefSeq" id="WP_267083188.1">
    <property type="nucleotide sequence ID" value="NZ_CP099530.1"/>
</dbReference>
<gene>
    <name evidence="2" type="ORF">NB700_003743</name>
</gene>
<accession>A0ABT3E075</accession>
<protein>
    <submittedName>
        <fullName evidence="2">Uncharacterized protein</fullName>
    </submittedName>
</protein>
<dbReference type="Proteomes" id="UP001320843">
    <property type="component" value="Unassembled WGS sequence"/>
</dbReference>
<proteinExistence type="predicted"/>
<evidence type="ECO:0000313" key="3">
    <source>
        <dbReference type="Proteomes" id="UP001320843"/>
    </source>
</evidence>
<comment type="caution">
    <text evidence="2">The sequence shown here is derived from an EMBL/GenBank/DDBJ whole genome shotgun (WGS) entry which is preliminary data.</text>
</comment>
<name>A0ABT3E075_9XANT</name>
<evidence type="ECO:0000313" key="2">
    <source>
        <dbReference type="EMBL" id="MCW0401187.1"/>
    </source>
</evidence>
<feature type="compositionally biased region" description="Low complexity" evidence="1">
    <location>
        <begin position="89"/>
        <end position="107"/>
    </location>
</feature>
<sequence>MSHAPAPATPLQLLRWILDDDLDAAIDGGLMDYRGTDPDDDRLDPAHPQLRAQVLAAQQRLRDAWAARARYRARSVRLERRANARQARRAAAIPTTSSAASTTAAPSAPALPAAAAAILARAKAKAAQRGGQ</sequence>
<keyword evidence="3" id="KW-1185">Reference proteome</keyword>
<evidence type="ECO:0000256" key="1">
    <source>
        <dbReference type="SAM" id="MobiDB-lite"/>
    </source>
</evidence>
<organism evidence="2 3">
    <name type="scientific">Xanthomonas sacchari</name>
    <dbReference type="NCBI Taxonomy" id="56458"/>
    <lineage>
        <taxon>Bacteria</taxon>
        <taxon>Pseudomonadati</taxon>
        <taxon>Pseudomonadota</taxon>
        <taxon>Gammaproteobacteria</taxon>
        <taxon>Lysobacterales</taxon>
        <taxon>Lysobacteraceae</taxon>
        <taxon>Xanthomonas</taxon>
    </lineage>
</organism>
<dbReference type="EMBL" id="JANFWR010000037">
    <property type="protein sequence ID" value="MCW0401187.1"/>
    <property type="molecule type" value="Genomic_DNA"/>
</dbReference>
<reference evidence="2 3" key="1">
    <citation type="submission" date="2022-06" db="EMBL/GenBank/DDBJ databases">
        <title>Dynamics of rice microbiomes reveals core vertical transmitted seed endophytes.</title>
        <authorList>
            <person name="Liao K."/>
            <person name="Zhang X."/>
        </authorList>
    </citation>
    <scope>NUCLEOTIDE SEQUENCE [LARGE SCALE GENOMIC DNA]</scope>
    <source>
        <strain evidence="2 3">YT10-10-1</strain>
    </source>
</reference>